<dbReference type="OrthoDB" id="4483659at2"/>
<dbReference type="InterPro" id="IPR000084">
    <property type="entry name" value="PE-PGRS_N"/>
</dbReference>
<dbReference type="AlphaFoldDB" id="A0A143QIT8"/>
<reference evidence="3" key="2">
    <citation type="submission" date="2016-04" db="EMBL/GenBank/DDBJ databases">
        <title>Complete Genome and Plasmid Sequences for Rhodococcus fascians D188 and Draft Sequences for Rhodococcus spp. Isolates PBTS 1 and PBTS 2.</title>
        <authorList>
            <person name="Stamer R."/>
            <person name="Vereecke D."/>
            <person name="Zhang Y."/>
            <person name="Schilkey F."/>
            <person name="Devitt N."/>
            <person name="Randall J."/>
        </authorList>
    </citation>
    <scope>NUCLEOTIDE SEQUENCE [LARGE SCALE GENOMIC DNA]</scope>
    <source>
        <strain evidence="3">PBTS2</strain>
    </source>
</reference>
<dbReference type="Gene3D" id="1.10.287.850">
    <property type="entry name" value="HP0062-like domain"/>
    <property type="match status" value="1"/>
</dbReference>
<organism evidence="2 3">
    <name type="scientific">Rhodococcoides fascians</name>
    <name type="common">Rhodococcus fascians</name>
    <dbReference type="NCBI Taxonomy" id="1828"/>
    <lineage>
        <taxon>Bacteria</taxon>
        <taxon>Bacillati</taxon>
        <taxon>Actinomycetota</taxon>
        <taxon>Actinomycetes</taxon>
        <taxon>Mycobacteriales</taxon>
        <taxon>Nocardiaceae</taxon>
        <taxon>Rhodococcoides</taxon>
    </lineage>
</organism>
<feature type="domain" description="PE" evidence="1">
    <location>
        <begin position="5"/>
        <end position="91"/>
    </location>
</feature>
<dbReference type="KEGG" id="rhs:A3Q41_01370"/>
<accession>A0A143QIT8</accession>
<dbReference type="SUPFAM" id="SSF140459">
    <property type="entry name" value="PE/PPE dimer-like"/>
    <property type="match status" value="1"/>
</dbReference>
<dbReference type="InterPro" id="IPR038332">
    <property type="entry name" value="PPE_sf"/>
</dbReference>
<proteinExistence type="predicted"/>
<dbReference type="Proteomes" id="UP000076038">
    <property type="component" value="Chromosome"/>
</dbReference>
<sequence>MTVIKVDPVALQLAASELDAVAARLQAAVTATALPVRPLPPGTDEVSLLTDRFFATAADTFGPAAAQAISELHRAAEELRKQAADYLVTDDDTAGGLPGLAGI</sequence>
<reference evidence="2 3" key="1">
    <citation type="journal article" date="2016" name="Genome Announc.">
        <title>Complete Genome and Plasmid Sequences for Rhodococcus fascians D188 and Draft Sequences for Rhodococcus Isolates PBTS 1 and PBTS 2.</title>
        <authorList>
            <person name="Stamler R.A."/>
            <person name="Vereecke D."/>
            <person name="Zhang Y."/>
            <person name="Schilkey F."/>
            <person name="Devitt N."/>
            <person name="Randall J.J."/>
        </authorList>
    </citation>
    <scope>NUCLEOTIDE SEQUENCE [LARGE SCALE GENOMIC DNA]</scope>
    <source>
        <strain evidence="2 3">PBTS2</strain>
    </source>
</reference>
<protein>
    <recommendedName>
        <fullName evidence="1">PE domain-containing protein</fullName>
    </recommendedName>
</protein>
<dbReference type="RefSeq" id="WP_048319136.1">
    <property type="nucleotide sequence ID" value="NZ_CP015220.1"/>
</dbReference>
<keyword evidence="3" id="KW-1185">Reference proteome</keyword>
<gene>
    <name evidence="2" type="ORF">A3Q41_01370</name>
</gene>
<dbReference type="Pfam" id="PF00934">
    <property type="entry name" value="PE"/>
    <property type="match status" value="1"/>
</dbReference>
<evidence type="ECO:0000313" key="2">
    <source>
        <dbReference type="EMBL" id="AMY22678.1"/>
    </source>
</evidence>
<dbReference type="EMBL" id="CP015220">
    <property type="protein sequence ID" value="AMY22678.1"/>
    <property type="molecule type" value="Genomic_DNA"/>
</dbReference>
<evidence type="ECO:0000259" key="1">
    <source>
        <dbReference type="Pfam" id="PF00934"/>
    </source>
</evidence>
<name>A0A143QIT8_RHOFA</name>
<evidence type="ECO:0000313" key="3">
    <source>
        <dbReference type="Proteomes" id="UP000076038"/>
    </source>
</evidence>
<dbReference type="PATRIC" id="fig|1653479.3.peg.1385"/>